<keyword evidence="2" id="KW-0175">Coiled coil</keyword>
<dbReference type="PANTHER" id="PTHR19957">
    <property type="entry name" value="SYNTAXIN"/>
    <property type="match status" value="1"/>
</dbReference>
<dbReference type="Gene3D" id="1.20.5.110">
    <property type="match status" value="1"/>
</dbReference>
<protein>
    <submittedName>
        <fullName evidence="6">Syntaxin-17-like</fullName>
    </submittedName>
</protein>
<evidence type="ECO:0000256" key="1">
    <source>
        <dbReference type="ARBA" id="ARBA00009063"/>
    </source>
</evidence>
<evidence type="ECO:0000313" key="5">
    <source>
        <dbReference type="Proteomes" id="UP000694865"/>
    </source>
</evidence>
<keyword evidence="3" id="KW-0472">Membrane</keyword>
<feature type="non-terminal residue" evidence="6">
    <location>
        <position position="1"/>
    </location>
</feature>
<reference evidence="6" key="1">
    <citation type="submission" date="2025-08" db="UniProtKB">
        <authorList>
            <consortium name="RefSeq"/>
        </authorList>
    </citation>
    <scope>IDENTIFICATION</scope>
    <source>
        <tissue evidence="6">Testes</tissue>
    </source>
</reference>
<dbReference type="InterPro" id="IPR059001">
    <property type="entry name" value="STX17_N"/>
</dbReference>
<dbReference type="Proteomes" id="UP000694865">
    <property type="component" value="Unplaced"/>
</dbReference>
<feature type="coiled-coil region" evidence="2">
    <location>
        <begin position="14"/>
        <end position="41"/>
    </location>
</feature>
<dbReference type="Pfam" id="PF26585">
    <property type="entry name" value="STX17_N"/>
    <property type="match status" value="1"/>
</dbReference>
<feature type="domain" description="T-SNARE coiled-coil homology" evidence="4">
    <location>
        <begin position="123"/>
        <end position="185"/>
    </location>
</feature>
<feature type="transmembrane region" description="Helical" evidence="3">
    <location>
        <begin position="216"/>
        <end position="235"/>
    </location>
</feature>
<dbReference type="PROSITE" id="PS50192">
    <property type="entry name" value="T_SNARE"/>
    <property type="match status" value="1"/>
</dbReference>
<proteinExistence type="inferred from homology"/>
<evidence type="ECO:0000256" key="2">
    <source>
        <dbReference type="SAM" id="Coils"/>
    </source>
</evidence>
<dbReference type="GeneID" id="102808062"/>
<dbReference type="InterPro" id="IPR010989">
    <property type="entry name" value="SNARE"/>
</dbReference>
<accession>A0ABM0MF77</accession>
<dbReference type="SMART" id="SM00397">
    <property type="entry name" value="t_SNARE"/>
    <property type="match status" value="1"/>
</dbReference>
<name>A0ABM0MF77_SACKO</name>
<dbReference type="InterPro" id="IPR000727">
    <property type="entry name" value="T_SNARE_dom"/>
</dbReference>
<gene>
    <name evidence="6" type="primary">LOC102808062</name>
</gene>
<dbReference type="SUPFAM" id="SSF47661">
    <property type="entry name" value="t-snare proteins"/>
    <property type="match status" value="1"/>
</dbReference>
<evidence type="ECO:0000256" key="3">
    <source>
        <dbReference type="SAM" id="Phobius"/>
    </source>
</evidence>
<keyword evidence="3" id="KW-0812">Transmembrane</keyword>
<keyword evidence="5" id="KW-1185">Reference proteome</keyword>
<dbReference type="InterPro" id="IPR045242">
    <property type="entry name" value="Syntaxin"/>
</dbReference>
<organism evidence="5 6">
    <name type="scientific">Saccoglossus kowalevskii</name>
    <name type="common">Acorn worm</name>
    <dbReference type="NCBI Taxonomy" id="10224"/>
    <lineage>
        <taxon>Eukaryota</taxon>
        <taxon>Metazoa</taxon>
        <taxon>Hemichordata</taxon>
        <taxon>Enteropneusta</taxon>
        <taxon>Harrimaniidae</taxon>
        <taxon>Saccoglossus</taxon>
    </lineage>
</organism>
<feature type="transmembrane region" description="Helical" evidence="3">
    <location>
        <begin position="190"/>
        <end position="210"/>
    </location>
</feature>
<dbReference type="PANTHER" id="PTHR19957:SF139">
    <property type="entry name" value="SYNTAXIN-17"/>
    <property type="match status" value="1"/>
</dbReference>
<comment type="similarity">
    <text evidence="1">Belongs to the syntaxin family.</text>
</comment>
<evidence type="ECO:0000313" key="6">
    <source>
        <dbReference type="RefSeq" id="XP_006818668.1"/>
    </source>
</evidence>
<keyword evidence="3" id="KW-1133">Transmembrane helix</keyword>
<sequence length="271" mass="30361">YQRSQQWSKLNTEHINASRTVQQLKANVREMEKTRNQIRDEDLDEFDRRVQDIKEEAISAILGFIDLHAVDETPLSYIENVDQKNLEDHKINDVRGNDRENYQMPMSLDSHDPQQLQKQVQLHMDQTNAKESWDNLKDNLVELNTMIHDFSAMVHDQQEQVDSIVDNVEEAQSNVQQGVLDIGKAAKYKALMFPVAGAMLGGVVGGPIGLVAGAKIGLAAAVGGGVIGFTSGKIIKNRQDRANDIELQNLSTKQWKSAPDLSTEDLLKDTD</sequence>
<dbReference type="RefSeq" id="XP_006818668.1">
    <property type="nucleotide sequence ID" value="XM_006818605.1"/>
</dbReference>
<evidence type="ECO:0000259" key="4">
    <source>
        <dbReference type="PROSITE" id="PS50192"/>
    </source>
</evidence>